<proteinExistence type="predicted"/>
<protein>
    <recommendedName>
        <fullName evidence="5">DNA-binding protein</fullName>
    </recommendedName>
</protein>
<feature type="domain" description="ChsH2 C-terminal OB-fold" evidence="1">
    <location>
        <begin position="61"/>
        <end position="120"/>
    </location>
</feature>
<dbReference type="Pfam" id="PF12172">
    <property type="entry name" value="zf-ChsH2"/>
    <property type="match status" value="1"/>
</dbReference>
<dbReference type="Pfam" id="PF01796">
    <property type="entry name" value="OB_ChsH2_C"/>
    <property type="match status" value="1"/>
</dbReference>
<geneLocation type="plasmid" evidence="3 4">
    <name>pDSM110277_a</name>
</geneLocation>
<feature type="domain" description="ChsH2 rubredoxin-like zinc ribbon" evidence="2">
    <location>
        <begin position="26"/>
        <end position="59"/>
    </location>
</feature>
<keyword evidence="3" id="KW-0614">Plasmid</keyword>
<dbReference type="SUPFAM" id="SSF50249">
    <property type="entry name" value="Nucleic acid-binding proteins"/>
    <property type="match status" value="1"/>
</dbReference>
<evidence type="ECO:0000313" key="3">
    <source>
        <dbReference type="EMBL" id="UOA24699.1"/>
    </source>
</evidence>
<dbReference type="InterPro" id="IPR002878">
    <property type="entry name" value="ChsH2_C"/>
</dbReference>
<evidence type="ECO:0000313" key="4">
    <source>
        <dbReference type="Proteomes" id="UP000830781"/>
    </source>
</evidence>
<accession>A0AAX3AG07</accession>
<dbReference type="InterPro" id="IPR012340">
    <property type="entry name" value="NA-bd_OB-fold"/>
</dbReference>
<dbReference type="PANTHER" id="PTHR34075:SF5">
    <property type="entry name" value="BLR3430 PROTEIN"/>
    <property type="match status" value="1"/>
</dbReference>
<dbReference type="InterPro" id="IPR052513">
    <property type="entry name" value="Thioester_dehydratase-like"/>
</dbReference>
<keyword evidence="4" id="KW-1185">Reference proteome</keyword>
<dbReference type="Proteomes" id="UP000830781">
    <property type="component" value="Plasmid pDSM110277_a"/>
</dbReference>
<sequence length="140" mass="14614">MAAITLDSEMTDMKNSPGPDAVFAAKLAEGVFEIQKCGACGAHVFHPRVICPTCGSADLGWVAPTGRGTIYARTVVRRKPERGGDYNVVLVDLEEGVRMMSRVDGIAHDEIAAGLKVSASIGEGADGGPAVVFRPERGAS</sequence>
<dbReference type="PANTHER" id="PTHR34075">
    <property type="entry name" value="BLR3430 PROTEIN"/>
    <property type="match status" value="1"/>
</dbReference>
<evidence type="ECO:0008006" key="5">
    <source>
        <dbReference type="Google" id="ProtNLM"/>
    </source>
</evidence>
<name>A0AAX3AG07_9RHOB</name>
<dbReference type="EMBL" id="CP084960">
    <property type="protein sequence ID" value="UOA24699.1"/>
    <property type="molecule type" value="Genomic_DNA"/>
</dbReference>
<evidence type="ECO:0000259" key="2">
    <source>
        <dbReference type="Pfam" id="PF12172"/>
    </source>
</evidence>
<evidence type="ECO:0000259" key="1">
    <source>
        <dbReference type="Pfam" id="PF01796"/>
    </source>
</evidence>
<dbReference type="AlphaFoldDB" id="A0AAX3AG07"/>
<reference evidence="4" key="1">
    <citation type="journal article" date="2022" name="Microorganisms">
        <title>Beyond the ABCs#Discovery of Three New Plasmid Types in Rhodobacterales (RepQ, RepY, RepW).</title>
        <authorList>
            <person name="Freese H.M."/>
            <person name="Ringel V."/>
            <person name="Overmann J."/>
            <person name="Petersen J."/>
        </authorList>
    </citation>
    <scope>NUCLEOTIDE SEQUENCE [LARGE SCALE GENOMIC DNA]</scope>
    <source>
        <strain evidence="4">DSM 110277</strain>
        <plasmid evidence="4">pDSM110277_a</plasmid>
    </source>
</reference>
<dbReference type="InterPro" id="IPR022002">
    <property type="entry name" value="ChsH2_Znr"/>
</dbReference>
<gene>
    <name evidence="3" type="ORF">DSM110277_03146</name>
</gene>
<dbReference type="Gene3D" id="6.10.30.10">
    <property type="match status" value="1"/>
</dbReference>
<organism evidence="3 4">
    <name type="scientific">Sulfitobacter pontiacus</name>
    <dbReference type="NCBI Taxonomy" id="60137"/>
    <lineage>
        <taxon>Bacteria</taxon>
        <taxon>Pseudomonadati</taxon>
        <taxon>Pseudomonadota</taxon>
        <taxon>Alphaproteobacteria</taxon>
        <taxon>Rhodobacterales</taxon>
        <taxon>Roseobacteraceae</taxon>
        <taxon>Sulfitobacter</taxon>
    </lineage>
</organism>